<proteinExistence type="predicted"/>
<feature type="region of interest" description="Disordered" evidence="1">
    <location>
        <begin position="1"/>
        <end position="32"/>
    </location>
</feature>
<organism evidence="2 3">
    <name type="scientific">Marasmiellus scandens</name>
    <dbReference type="NCBI Taxonomy" id="2682957"/>
    <lineage>
        <taxon>Eukaryota</taxon>
        <taxon>Fungi</taxon>
        <taxon>Dikarya</taxon>
        <taxon>Basidiomycota</taxon>
        <taxon>Agaricomycotina</taxon>
        <taxon>Agaricomycetes</taxon>
        <taxon>Agaricomycetidae</taxon>
        <taxon>Agaricales</taxon>
        <taxon>Marasmiineae</taxon>
        <taxon>Omphalotaceae</taxon>
        <taxon>Marasmiellus</taxon>
    </lineage>
</organism>
<evidence type="ECO:0000313" key="3">
    <source>
        <dbReference type="Proteomes" id="UP001498398"/>
    </source>
</evidence>
<dbReference type="Proteomes" id="UP001498398">
    <property type="component" value="Unassembled WGS sequence"/>
</dbReference>
<gene>
    <name evidence="2" type="ORF">VKT23_008038</name>
</gene>
<evidence type="ECO:0000256" key="1">
    <source>
        <dbReference type="SAM" id="MobiDB-lite"/>
    </source>
</evidence>
<sequence length="91" mass="9718">MRSKLASSGASNDVISSSELPTSSQAGSKGLGGMRFAALNSSSFIKKKSNKLGMDDSFAEVNNGEIQTQYELSRLDPDVIDIHRPNSRSPV</sequence>
<feature type="compositionally biased region" description="Polar residues" evidence="1">
    <location>
        <begin position="1"/>
        <end position="27"/>
    </location>
</feature>
<dbReference type="EMBL" id="JBANRG010000011">
    <property type="protein sequence ID" value="KAK7462439.1"/>
    <property type="molecule type" value="Genomic_DNA"/>
</dbReference>
<protein>
    <submittedName>
        <fullName evidence="2">Uncharacterized protein</fullName>
    </submittedName>
</protein>
<name>A0ABR1JQB3_9AGAR</name>
<keyword evidence="3" id="KW-1185">Reference proteome</keyword>
<accession>A0ABR1JQB3</accession>
<reference evidence="2 3" key="1">
    <citation type="submission" date="2024-01" db="EMBL/GenBank/DDBJ databases">
        <title>A draft genome for the cacao thread blight pathogen Marasmiellus scandens.</title>
        <authorList>
            <person name="Baruah I.K."/>
            <person name="Leung J."/>
            <person name="Bukari Y."/>
            <person name="Amoako-Attah I."/>
            <person name="Meinhardt L.W."/>
            <person name="Bailey B.A."/>
            <person name="Cohen S.P."/>
        </authorList>
    </citation>
    <scope>NUCLEOTIDE SEQUENCE [LARGE SCALE GENOMIC DNA]</scope>
    <source>
        <strain evidence="2 3">GH-19</strain>
    </source>
</reference>
<comment type="caution">
    <text evidence="2">The sequence shown here is derived from an EMBL/GenBank/DDBJ whole genome shotgun (WGS) entry which is preliminary data.</text>
</comment>
<evidence type="ECO:0000313" key="2">
    <source>
        <dbReference type="EMBL" id="KAK7462439.1"/>
    </source>
</evidence>